<evidence type="ECO:0000313" key="9">
    <source>
        <dbReference type="EMBL" id="NSI19367.1"/>
    </source>
</evidence>
<evidence type="ECO:0000313" key="26">
    <source>
        <dbReference type="Proteomes" id="UP000234891"/>
    </source>
</evidence>
<organism evidence="12 25">
    <name type="scientific">Mediterraneibacter gnavus</name>
    <name type="common">Ruminococcus gnavus</name>
    <dbReference type="NCBI Taxonomy" id="33038"/>
    <lineage>
        <taxon>Bacteria</taxon>
        <taxon>Bacillati</taxon>
        <taxon>Bacillota</taxon>
        <taxon>Clostridia</taxon>
        <taxon>Lachnospirales</taxon>
        <taxon>Lachnospiraceae</taxon>
        <taxon>Mediterraneibacter</taxon>
    </lineage>
</organism>
<dbReference type="Proteomes" id="UP000283992">
    <property type="component" value="Unassembled WGS sequence"/>
</dbReference>
<evidence type="ECO:0000313" key="6">
    <source>
        <dbReference type="EMBL" id="MDB8687288.1"/>
    </source>
</evidence>
<dbReference type="EMBL" id="JAJBOM010000023">
    <property type="protein sequence ID" value="MCB5620265.1"/>
    <property type="molecule type" value="Genomic_DNA"/>
</dbReference>
<proteinExistence type="predicted"/>
<dbReference type="GeneID" id="57435124"/>
<dbReference type="Proteomes" id="UP000285610">
    <property type="component" value="Unassembled WGS sequence"/>
</dbReference>
<comment type="caution">
    <text evidence="12">The sequence shown here is derived from an EMBL/GenBank/DDBJ whole genome shotgun (WGS) entry which is preliminary data.</text>
</comment>
<dbReference type="EMBL" id="JAAIRY010000022">
    <property type="protein sequence ID" value="NSI66010.1"/>
    <property type="molecule type" value="Genomic_DNA"/>
</dbReference>
<dbReference type="Proteomes" id="UP001148455">
    <property type="component" value="Unassembled WGS sequence"/>
</dbReference>
<evidence type="ECO:0000313" key="16">
    <source>
        <dbReference type="EMBL" id="RGM17478.1"/>
    </source>
</evidence>
<reference evidence="8" key="7">
    <citation type="submission" date="2022-12" db="EMBL/GenBank/DDBJ databases">
        <title>Genome of R. gnavus strain RSHDN_120.</title>
        <authorList>
            <person name="Abdugheni R."/>
        </authorList>
    </citation>
    <scope>NUCLEOTIDE SEQUENCE</scope>
    <source>
        <strain evidence="8">RSHDN_120</strain>
    </source>
</reference>
<name>A0A2N5NHD0_MEDGN</name>
<evidence type="ECO:0000313" key="24">
    <source>
        <dbReference type="Proteomes" id="UP000234840"/>
    </source>
</evidence>
<reference evidence="3" key="6">
    <citation type="submission" date="2022-11" db="EMBL/GenBank/DDBJ databases">
        <title>Temperate bacteriophages infecting mucin-degrading bacterium Ruminococcus gnavus from the human gut.</title>
        <authorList>
            <person name="Buttimer C."/>
        </authorList>
    </citation>
    <scope>NUCLEOTIDE SEQUENCE</scope>
    <source>
        <strain evidence="3">CCUG 49994</strain>
        <strain evidence="4">CCUG 52279</strain>
    </source>
</reference>
<dbReference type="Proteomes" id="UP001296580">
    <property type="component" value="Unassembled WGS sequence"/>
</dbReference>
<evidence type="ECO:0000313" key="34">
    <source>
        <dbReference type="Proteomes" id="UP000285697"/>
    </source>
</evidence>
<dbReference type="Proteomes" id="UP000234849">
    <property type="component" value="Unassembled WGS sequence"/>
</dbReference>
<evidence type="ECO:0000313" key="32">
    <source>
        <dbReference type="Proteomes" id="UP000284472"/>
    </source>
</evidence>
<dbReference type="Proteomes" id="UP001076974">
    <property type="component" value="Unassembled WGS sequence"/>
</dbReference>
<dbReference type="EMBL" id="JAQMLR010000019">
    <property type="protein sequence ID" value="MDB8740060.1"/>
    <property type="molecule type" value="Genomic_DNA"/>
</dbReference>
<dbReference type="EMBL" id="JAPZED010000014">
    <property type="protein sequence ID" value="MCZ7694792.1"/>
    <property type="molecule type" value="Genomic_DNA"/>
</dbReference>
<dbReference type="Proteomes" id="UP000234891">
    <property type="component" value="Unassembled WGS sequence"/>
</dbReference>
<evidence type="ECO:0000313" key="7">
    <source>
        <dbReference type="EMBL" id="MDB8740060.1"/>
    </source>
</evidence>
<dbReference type="EMBL" id="JAJBNC010000032">
    <property type="protein sequence ID" value="MCB5495170.1"/>
    <property type="molecule type" value="Genomic_DNA"/>
</dbReference>
<evidence type="ECO:0000313" key="17">
    <source>
        <dbReference type="EMBL" id="RGQ63274.1"/>
    </source>
</evidence>
<dbReference type="Proteomes" id="UP000285697">
    <property type="component" value="Unassembled WGS sequence"/>
</dbReference>
<dbReference type="EMBL" id="QRIS01000024">
    <property type="protein sequence ID" value="RHG81498.1"/>
    <property type="molecule type" value="Genomic_DNA"/>
</dbReference>
<accession>A0A2N5NHD0</accession>
<evidence type="ECO:0000313" key="25">
    <source>
        <dbReference type="Proteomes" id="UP000234849"/>
    </source>
</evidence>
<dbReference type="EMBL" id="QRWQ01000015">
    <property type="protein sequence ID" value="RGT36803.1"/>
    <property type="molecule type" value="Genomic_DNA"/>
</dbReference>
<evidence type="ECO:0000313" key="13">
    <source>
        <dbReference type="EMBL" id="PLT69899.1"/>
    </source>
</evidence>
<evidence type="ECO:0000313" key="12">
    <source>
        <dbReference type="EMBL" id="PLT54536.1"/>
    </source>
</evidence>
<evidence type="ECO:0000313" key="10">
    <source>
        <dbReference type="EMBL" id="NSI57886.1"/>
    </source>
</evidence>
<dbReference type="EMBL" id="JAPRAY010000020">
    <property type="protein sequence ID" value="MCZ0668589.1"/>
    <property type="molecule type" value="Genomic_DNA"/>
</dbReference>
<dbReference type="EMBL" id="NIHS01000039">
    <property type="protein sequence ID" value="PLT69899.1"/>
    <property type="molecule type" value="Genomic_DNA"/>
</dbReference>
<dbReference type="EMBL" id="JAAIRM010000012">
    <property type="protein sequence ID" value="NSI19367.1"/>
    <property type="molecule type" value="Genomic_DNA"/>
</dbReference>
<dbReference type="EMBL" id="NIHW01000008">
    <property type="protein sequence ID" value="PLT88269.1"/>
    <property type="molecule type" value="Genomic_DNA"/>
</dbReference>
<dbReference type="Proteomes" id="UP000286137">
    <property type="component" value="Unassembled WGS sequence"/>
</dbReference>
<dbReference type="Proteomes" id="UP000235093">
    <property type="component" value="Unassembled WGS sequence"/>
</dbReference>
<dbReference type="Proteomes" id="UP001079535">
    <property type="component" value="Unassembled WGS sequence"/>
</dbReference>
<dbReference type="Proteomes" id="UP001297370">
    <property type="component" value="Unassembled WGS sequence"/>
</dbReference>
<evidence type="ECO:0000313" key="11">
    <source>
        <dbReference type="EMBL" id="NSI66010.1"/>
    </source>
</evidence>
<dbReference type="Proteomes" id="UP000283981">
    <property type="component" value="Unassembled WGS sequence"/>
</dbReference>
<evidence type="ECO:0000313" key="18">
    <source>
        <dbReference type="EMBL" id="RGT36803.1"/>
    </source>
</evidence>
<reference evidence="28 29" key="2">
    <citation type="submission" date="2018-08" db="EMBL/GenBank/DDBJ databases">
        <title>A genome reference for cultivated species of the human gut microbiota.</title>
        <authorList>
            <person name="Zou Y."/>
            <person name="Xue W."/>
            <person name="Luo G."/>
        </authorList>
    </citation>
    <scope>NUCLEOTIDE SEQUENCE [LARGE SCALE GENOMIC DNA]</scope>
    <source>
        <strain evidence="18 29">AF19-16AC</strain>
        <strain evidence="17 35">AF27-4BH</strain>
        <strain evidence="23 33">AF33-12</strain>
        <strain evidence="22 31">AM12-54</strain>
        <strain evidence="21 30">AM21-18</strain>
        <strain evidence="20 34">AM22-7AC</strain>
        <strain evidence="19 32">AM32-6</strain>
        <strain evidence="16 28">TF01-20-2</strain>
    </source>
</reference>
<evidence type="ECO:0000313" key="33">
    <source>
        <dbReference type="Proteomes" id="UP000285610"/>
    </source>
</evidence>
<protein>
    <recommendedName>
        <fullName evidence="36">DUF4320 family protein</fullName>
    </recommendedName>
</protein>
<dbReference type="RefSeq" id="WP_004843054.1">
    <property type="nucleotide sequence ID" value="NZ_AP031446.1"/>
</dbReference>
<dbReference type="Proteomes" id="UP001149331">
    <property type="component" value="Unassembled WGS sequence"/>
</dbReference>
<evidence type="ECO:0000313" key="3">
    <source>
        <dbReference type="EMBL" id="MCZ0668589.1"/>
    </source>
</evidence>
<dbReference type="EMBL" id="QSSX01000065">
    <property type="protein sequence ID" value="RGM17478.1"/>
    <property type="molecule type" value="Genomic_DNA"/>
</dbReference>
<dbReference type="EMBL" id="QRLN01000016">
    <property type="protein sequence ID" value="RHJ10500.1"/>
    <property type="molecule type" value="Genomic_DNA"/>
</dbReference>
<evidence type="ECO:0000313" key="19">
    <source>
        <dbReference type="EMBL" id="RHD07581.1"/>
    </source>
</evidence>
<evidence type="ECO:0000313" key="31">
    <source>
        <dbReference type="Proteomes" id="UP000283992"/>
    </source>
</evidence>
<evidence type="ECO:0000313" key="8">
    <source>
        <dbReference type="EMBL" id="MDE1204466.1"/>
    </source>
</evidence>
<dbReference type="Proteomes" id="UP000284472">
    <property type="component" value="Unassembled WGS sequence"/>
</dbReference>
<dbReference type="Proteomes" id="UP001296643">
    <property type="component" value="Unassembled WGS sequence"/>
</dbReference>
<dbReference type="Proteomes" id="UP000260808">
    <property type="component" value="Unassembled WGS sequence"/>
</dbReference>
<evidence type="ECO:0000313" key="14">
    <source>
        <dbReference type="EMBL" id="PLT72655.1"/>
    </source>
</evidence>
<evidence type="ECO:0000313" key="2">
    <source>
        <dbReference type="EMBL" id="MCB5620265.1"/>
    </source>
</evidence>
<evidence type="ECO:0000313" key="35">
    <source>
        <dbReference type="Proteomes" id="UP000286137"/>
    </source>
</evidence>
<evidence type="ECO:0000313" key="5">
    <source>
        <dbReference type="EMBL" id="MCZ7694792.1"/>
    </source>
</evidence>
<dbReference type="EMBL" id="QRIA01000010">
    <property type="protein sequence ID" value="RHG18401.1"/>
    <property type="molecule type" value="Genomic_DNA"/>
</dbReference>
<dbReference type="STRING" id="33038.GCA_900067245_00992"/>
<reference evidence="9" key="4">
    <citation type="submission" date="2020-02" db="EMBL/GenBank/DDBJ databases">
        <authorList>
            <person name="Littmann E."/>
            <person name="Sorbara M."/>
        </authorList>
    </citation>
    <scope>NUCLEOTIDE SEQUENCE</scope>
    <source>
        <strain evidence="11">MSK.11.9</strain>
        <strain evidence="10">MSK.15.32</strain>
        <strain evidence="9">MSK.22.53</strain>
    </source>
</reference>
<evidence type="ECO:0000313" key="4">
    <source>
        <dbReference type="EMBL" id="MCZ0690398.1"/>
    </source>
</evidence>
<reference evidence="9" key="3">
    <citation type="journal article" date="2020" name="Cell Host Microbe">
        <title>Functional and Genomic Variation between Human-Derived Isolates of Lachnospiraceae Reveals Inter- and Intra-Species Diversity.</title>
        <authorList>
            <person name="Sorbara M.T."/>
            <person name="Littmann E.R."/>
            <person name="Fontana E."/>
            <person name="Moody T.U."/>
            <person name="Kohout C.E."/>
            <person name="Gjonbalaj M."/>
            <person name="Eaton V."/>
            <person name="Seok R."/>
            <person name="Leiner I.M."/>
            <person name="Pamer E.G."/>
        </authorList>
    </citation>
    <scope>NUCLEOTIDE SEQUENCE</scope>
    <source>
        <strain evidence="11">MSK.11.9</strain>
        <strain evidence="10">MSK.15.32</strain>
        <strain evidence="9">MSK.22.53</strain>
    </source>
</reference>
<reference evidence="5" key="8">
    <citation type="submission" date="2022-12" db="EMBL/GenBank/DDBJ databases">
        <title>Genome of R. gnavus strain RSHDN_123.</title>
        <authorList>
            <person name="Abdugheni R."/>
        </authorList>
    </citation>
    <scope>NUCLEOTIDE SEQUENCE</scope>
    <source>
        <strain evidence="5">RSHDN_123</strain>
    </source>
</reference>
<gene>
    <name evidence="12" type="ORF">CDL18_09680</name>
    <name evidence="15" type="ORF">CDL20_04915</name>
    <name evidence="14" type="ORF">CDL23_12890</name>
    <name evidence="13" type="ORF">CDL26_14895</name>
    <name evidence="22" type="ORF">DW142_11425</name>
    <name evidence="21" type="ORF">DW243_13135</name>
    <name evidence="20" type="ORF">DW270_09210</name>
    <name evidence="19" type="ORF">DW812_05940</name>
    <name evidence="18" type="ORF">DWX36_13215</name>
    <name evidence="17" type="ORF">DWY88_14135</name>
    <name evidence="23" type="ORF">DWZ50_10525</name>
    <name evidence="16" type="ORF">DXC31_16000</name>
    <name evidence="9" type="ORF">G4958_08415</name>
    <name evidence="11" type="ORF">G4981_12105</name>
    <name evidence="10" type="ORF">G4993_05660</name>
    <name evidence="2" type="ORF">LIQ08_14055</name>
    <name evidence="1" type="ORF">LIQ10_15755</name>
    <name evidence="8" type="ORF">O4N78_12995</name>
    <name evidence="5" type="ORF">O8D18_12240</name>
    <name evidence="4" type="ORF">OZZ16_10840</name>
    <name evidence="3" type="ORF">OZZ17_13760</name>
    <name evidence="7" type="ORF">PNU63_14985</name>
    <name evidence="6" type="ORF">PNW85_11470</name>
</gene>
<evidence type="ECO:0000313" key="23">
    <source>
        <dbReference type="EMBL" id="RHM74885.1"/>
    </source>
</evidence>
<dbReference type="EMBL" id="JAPRBD010000013">
    <property type="protein sequence ID" value="MCZ0690398.1"/>
    <property type="molecule type" value="Genomic_DNA"/>
</dbReference>
<dbReference type="EMBL" id="NIHM01000012">
    <property type="protein sequence ID" value="PLT54536.1"/>
    <property type="molecule type" value="Genomic_DNA"/>
</dbReference>
<evidence type="ECO:0000313" key="22">
    <source>
        <dbReference type="EMBL" id="RHJ10500.1"/>
    </source>
</evidence>
<dbReference type="Proteomes" id="UP000283834">
    <property type="component" value="Unassembled WGS sequence"/>
</dbReference>
<dbReference type="EMBL" id="JAPZEG010000016">
    <property type="protein sequence ID" value="MDE1204466.1"/>
    <property type="molecule type" value="Genomic_DNA"/>
</dbReference>
<dbReference type="Proteomes" id="UP001211731">
    <property type="component" value="Unassembled WGS sequence"/>
</dbReference>
<dbReference type="Proteomes" id="UP000234840">
    <property type="component" value="Unassembled WGS sequence"/>
</dbReference>
<evidence type="ECO:0000313" key="27">
    <source>
        <dbReference type="Proteomes" id="UP000235093"/>
    </source>
</evidence>
<dbReference type="Proteomes" id="UP001212160">
    <property type="component" value="Unassembled WGS sequence"/>
</dbReference>
<evidence type="ECO:0000313" key="20">
    <source>
        <dbReference type="EMBL" id="RHG18401.1"/>
    </source>
</evidence>
<evidence type="ECO:0000313" key="28">
    <source>
        <dbReference type="Proteomes" id="UP000260808"/>
    </source>
</evidence>
<reference evidence="24 25" key="1">
    <citation type="journal article" date="2017" name="Genome Med.">
        <title>A novel Ruminococcus gnavus clade enriched in inflammatory bowel disease patients.</title>
        <authorList>
            <person name="Hall A.B."/>
            <person name="Yassour M."/>
            <person name="Sauk J."/>
            <person name="Garner A."/>
            <person name="Jiang X."/>
            <person name="Arthur T."/>
            <person name="Lagoudas G.K."/>
            <person name="Vatanen T."/>
            <person name="Fornelos N."/>
            <person name="Wilson R."/>
            <person name="Bertha M."/>
            <person name="Cohen M."/>
            <person name="Garber J."/>
            <person name="Khalili H."/>
            <person name="Gevers D."/>
            <person name="Ananthakrishnan A.N."/>
            <person name="Kugathasan S."/>
            <person name="Lander E.S."/>
            <person name="Blainey P."/>
            <person name="Vlamakis H."/>
            <person name="Xavier R.J."/>
            <person name="Huttenhower C."/>
        </authorList>
    </citation>
    <scope>NUCLEOTIDE SEQUENCE [LARGE SCALE GENOMIC DNA]</scope>
    <source>
        <strain evidence="12 25">RJX1118</strain>
        <strain evidence="13 26">RJX1124</strain>
        <strain evidence="14 27">RJX1125</strain>
        <strain evidence="15 24">RJX1128</strain>
    </source>
</reference>
<dbReference type="EMBL" id="JAQMLA010000033">
    <property type="protein sequence ID" value="MDB8687288.1"/>
    <property type="molecule type" value="Genomic_DNA"/>
</dbReference>
<reference evidence="1" key="5">
    <citation type="submission" date="2021-10" db="EMBL/GenBank/DDBJ databases">
        <title>Collection of gut derived symbiotic bacterial strains cultured from healthy donors.</title>
        <authorList>
            <person name="Lin H."/>
            <person name="Littmann E."/>
            <person name="Claire K."/>
            <person name="Pamer E."/>
        </authorList>
    </citation>
    <scope>NUCLEOTIDE SEQUENCE</scope>
    <source>
        <strain evidence="2">MSK.23.18</strain>
        <strain evidence="1">MSK.23.4</strain>
    </source>
</reference>
<dbReference type="AlphaFoldDB" id="A0A2N5NHD0"/>
<dbReference type="EMBL" id="NIHT01000022">
    <property type="protein sequence ID" value="PLT72655.1"/>
    <property type="molecule type" value="Genomic_DNA"/>
</dbReference>
<evidence type="ECO:0000313" key="30">
    <source>
        <dbReference type="Proteomes" id="UP000283981"/>
    </source>
</evidence>
<dbReference type="Proteomes" id="UP001296581">
    <property type="component" value="Unassembled WGS sequence"/>
</dbReference>
<reference evidence="6" key="9">
    <citation type="submission" date="2023-01" db="EMBL/GenBank/DDBJ databases">
        <title>Human gut microbiome strain richness.</title>
        <authorList>
            <person name="Chen-Liaw A."/>
        </authorList>
    </citation>
    <scope>NUCLEOTIDE SEQUENCE</scope>
    <source>
        <strain evidence="7">1001217st1_A9_1001217B_191108</strain>
        <strain evidence="6">RTP21484st1_H11_RTP21484_190118</strain>
    </source>
</reference>
<evidence type="ECO:0000313" key="1">
    <source>
        <dbReference type="EMBL" id="MCB5495170.1"/>
    </source>
</evidence>
<evidence type="ECO:0000313" key="21">
    <source>
        <dbReference type="EMBL" id="RHG81498.1"/>
    </source>
</evidence>
<evidence type="ECO:0000313" key="15">
    <source>
        <dbReference type="EMBL" id="PLT88269.1"/>
    </source>
</evidence>
<evidence type="ECO:0000313" key="29">
    <source>
        <dbReference type="Proteomes" id="UP000283834"/>
    </source>
</evidence>
<dbReference type="EMBL" id="QSIR01000006">
    <property type="protein sequence ID" value="RHD07581.1"/>
    <property type="molecule type" value="Genomic_DNA"/>
</dbReference>
<dbReference type="EMBL" id="JAAIRV010000007">
    <property type="protein sequence ID" value="NSI57886.1"/>
    <property type="molecule type" value="Genomic_DNA"/>
</dbReference>
<dbReference type="Proteomes" id="UP001297422">
    <property type="component" value="Unassembled WGS sequence"/>
</dbReference>
<evidence type="ECO:0008006" key="36">
    <source>
        <dbReference type="Google" id="ProtNLM"/>
    </source>
</evidence>
<dbReference type="EMBL" id="QRTJ01000036">
    <property type="protein sequence ID" value="RGQ63274.1"/>
    <property type="molecule type" value="Genomic_DNA"/>
</dbReference>
<sequence>MKGAIETMVGVVLIAFMAVLSTAYISASLNTQKAQAYHSTVVTEIEASDYNAEVLEKCKKKALENGYENLDIQVVTSAAGSKYAKVTLAYRYTIPLLNMLLEHQITGYAK</sequence>
<dbReference type="EMBL" id="QRQE01000025">
    <property type="protein sequence ID" value="RHM74885.1"/>
    <property type="molecule type" value="Genomic_DNA"/>
</dbReference>